<dbReference type="EMBL" id="BMAO01008368">
    <property type="protein sequence ID" value="GFR22848.1"/>
    <property type="molecule type" value="Genomic_DNA"/>
</dbReference>
<evidence type="ECO:0000313" key="1">
    <source>
        <dbReference type="EMBL" id="GFR22848.1"/>
    </source>
</evidence>
<gene>
    <name evidence="1" type="ORF">TNCT_249421</name>
</gene>
<keyword evidence="2" id="KW-1185">Reference proteome</keyword>
<sequence length="66" mass="7620">MNIPFRDLSHNDLKICLFAGTSSMIVDHGRSSDGRSSWTKFMDEVHGWIMDEVLKYLCCNTSPLRR</sequence>
<name>A0A8X6HH71_TRICU</name>
<organism evidence="1 2">
    <name type="scientific">Trichonephila clavata</name>
    <name type="common">Joro spider</name>
    <name type="synonym">Nephila clavata</name>
    <dbReference type="NCBI Taxonomy" id="2740835"/>
    <lineage>
        <taxon>Eukaryota</taxon>
        <taxon>Metazoa</taxon>
        <taxon>Ecdysozoa</taxon>
        <taxon>Arthropoda</taxon>
        <taxon>Chelicerata</taxon>
        <taxon>Arachnida</taxon>
        <taxon>Araneae</taxon>
        <taxon>Araneomorphae</taxon>
        <taxon>Entelegynae</taxon>
        <taxon>Araneoidea</taxon>
        <taxon>Nephilidae</taxon>
        <taxon>Trichonephila</taxon>
    </lineage>
</organism>
<comment type="caution">
    <text evidence="1">The sequence shown here is derived from an EMBL/GenBank/DDBJ whole genome shotgun (WGS) entry which is preliminary data.</text>
</comment>
<accession>A0A8X6HH71</accession>
<protein>
    <submittedName>
        <fullName evidence="1">Uncharacterized protein</fullName>
    </submittedName>
</protein>
<dbReference type="AlphaFoldDB" id="A0A8X6HH71"/>
<dbReference type="Proteomes" id="UP000887116">
    <property type="component" value="Unassembled WGS sequence"/>
</dbReference>
<evidence type="ECO:0000313" key="2">
    <source>
        <dbReference type="Proteomes" id="UP000887116"/>
    </source>
</evidence>
<reference evidence="1" key="1">
    <citation type="submission" date="2020-07" db="EMBL/GenBank/DDBJ databases">
        <title>Multicomponent nature underlies the extraordinary mechanical properties of spider dragline silk.</title>
        <authorList>
            <person name="Kono N."/>
            <person name="Nakamura H."/>
            <person name="Mori M."/>
            <person name="Yoshida Y."/>
            <person name="Ohtoshi R."/>
            <person name="Malay A.D."/>
            <person name="Moran D.A.P."/>
            <person name="Tomita M."/>
            <person name="Numata K."/>
            <person name="Arakawa K."/>
        </authorList>
    </citation>
    <scope>NUCLEOTIDE SEQUENCE</scope>
</reference>
<proteinExistence type="predicted"/>